<name>X0H1E1_FUSOX</name>
<gene>
    <name evidence="2" type="ORF">FOPG_17888</name>
</gene>
<dbReference type="EMBL" id="KK033526">
    <property type="protein sequence ID" value="EXL65915.1"/>
    <property type="molecule type" value="Genomic_DNA"/>
</dbReference>
<protein>
    <submittedName>
        <fullName evidence="2">Uncharacterized protein</fullName>
    </submittedName>
</protein>
<reference evidence="2" key="1">
    <citation type="submission" date="2011-11" db="EMBL/GenBank/DDBJ databases">
        <title>The Genome Sequence of Fusarium oxysporum PHW808.</title>
        <authorList>
            <consortium name="The Broad Institute Genome Sequencing Platform"/>
            <person name="Ma L.-J."/>
            <person name="Gale L.R."/>
            <person name="Schwartz D.C."/>
            <person name="Zhou S."/>
            <person name="Corby-Kistler H."/>
            <person name="Young S.K."/>
            <person name="Zeng Q."/>
            <person name="Gargeya S."/>
            <person name="Fitzgerald M."/>
            <person name="Haas B."/>
            <person name="Abouelleil A."/>
            <person name="Alvarado L."/>
            <person name="Arachchi H.M."/>
            <person name="Berlin A."/>
            <person name="Brown A."/>
            <person name="Chapman S.B."/>
            <person name="Chen Z."/>
            <person name="Dunbar C."/>
            <person name="Freedman E."/>
            <person name="Gearin G."/>
            <person name="Goldberg J."/>
            <person name="Griggs A."/>
            <person name="Gujja S."/>
            <person name="Heiman D."/>
            <person name="Howarth C."/>
            <person name="Larson L."/>
            <person name="Lui A."/>
            <person name="MacDonald P.J.P."/>
            <person name="Montmayeur A."/>
            <person name="Murphy C."/>
            <person name="Neiman D."/>
            <person name="Pearson M."/>
            <person name="Priest M."/>
            <person name="Roberts A."/>
            <person name="Saif S."/>
            <person name="Shea T."/>
            <person name="Shenoy N."/>
            <person name="Sisk P."/>
            <person name="Stolte C."/>
            <person name="Sykes S."/>
            <person name="Wortman J."/>
            <person name="Nusbaum C."/>
            <person name="Birren B."/>
        </authorList>
    </citation>
    <scope>NUCLEOTIDE SEQUENCE [LARGE SCALE GENOMIC DNA]</scope>
    <source>
        <strain evidence="2">54008</strain>
    </source>
</reference>
<feature type="region of interest" description="Disordered" evidence="1">
    <location>
        <begin position="80"/>
        <end position="100"/>
    </location>
</feature>
<dbReference type="HOGENOM" id="CLU_180927_0_0_1"/>
<dbReference type="AlphaFoldDB" id="X0H1E1"/>
<accession>X0H1E1</accession>
<evidence type="ECO:0000256" key="1">
    <source>
        <dbReference type="SAM" id="MobiDB-lite"/>
    </source>
</evidence>
<sequence>MRDGRGIEKIAFHEKYSVMVRKVGEKRCDEMAALLDFIIASFRFSEAAIESQKQPRPSSAECRRALIGKSEFLRMRAKWEEETGEAPEPAQVGLKRPAGQ</sequence>
<organism evidence="2">
    <name type="scientific">Fusarium oxysporum f. sp. conglutinans race 2 54008</name>
    <dbReference type="NCBI Taxonomy" id="1089457"/>
    <lineage>
        <taxon>Eukaryota</taxon>
        <taxon>Fungi</taxon>
        <taxon>Dikarya</taxon>
        <taxon>Ascomycota</taxon>
        <taxon>Pezizomycotina</taxon>
        <taxon>Sordariomycetes</taxon>
        <taxon>Hypocreomycetidae</taxon>
        <taxon>Hypocreales</taxon>
        <taxon>Nectriaceae</taxon>
        <taxon>Fusarium</taxon>
        <taxon>Fusarium oxysporum species complex</taxon>
    </lineage>
</organism>
<evidence type="ECO:0000313" key="2">
    <source>
        <dbReference type="EMBL" id="EXL65915.1"/>
    </source>
</evidence>
<reference evidence="2" key="2">
    <citation type="submission" date="2014-03" db="EMBL/GenBank/DDBJ databases">
        <title>The Genome Annotation of Fusarium oxysporum PHW808.</title>
        <authorList>
            <consortium name="The Broad Institute Genomics Platform"/>
            <person name="Ma L.-J."/>
            <person name="Corby-Kistler H."/>
            <person name="Broz K."/>
            <person name="Gale L.R."/>
            <person name="Jonkers W."/>
            <person name="O'Donnell K."/>
            <person name="Ploetz R."/>
            <person name="Steinberg C."/>
            <person name="Schwartz D.C."/>
            <person name="VanEtten H."/>
            <person name="Zhou S."/>
            <person name="Young S.K."/>
            <person name="Zeng Q."/>
            <person name="Gargeya S."/>
            <person name="Fitzgerald M."/>
            <person name="Abouelleil A."/>
            <person name="Alvarado L."/>
            <person name="Chapman S.B."/>
            <person name="Gainer-Dewar J."/>
            <person name="Goldberg J."/>
            <person name="Griggs A."/>
            <person name="Gujja S."/>
            <person name="Hansen M."/>
            <person name="Howarth C."/>
            <person name="Imamovic A."/>
            <person name="Ireland A."/>
            <person name="Larimer J."/>
            <person name="McCowan C."/>
            <person name="Murphy C."/>
            <person name="Pearson M."/>
            <person name="Poon T.W."/>
            <person name="Priest M."/>
            <person name="Roberts A."/>
            <person name="Saif S."/>
            <person name="Shea T."/>
            <person name="Sykes S."/>
            <person name="Wortman J."/>
            <person name="Nusbaum C."/>
            <person name="Birren B."/>
        </authorList>
    </citation>
    <scope>NUCLEOTIDE SEQUENCE</scope>
    <source>
        <strain evidence="2">54008</strain>
    </source>
</reference>
<proteinExistence type="predicted"/>
<dbReference type="Proteomes" id="UP000030676">
    <property type="component" value="Unassembled WGS sequence"/>
</dbReference>